<evidence type="ECO:0000313" key="1">
    <source>
        <dbReference type="EMBL" id="MFC0080583.1"/>
    </source>
</evidence>
<protein>
    <submittedName>
        <fullName evidence="1">DUF3800 domain-containing protein</fullName>
    </submittedName>
</protein>
<dbReference type="EMBL" id="JBHLYQ010000001">
    <property type="protein sequence ID" value="MFC0080583.1"/>
    <property type="molecule type" value="Genomic_DNA"/>
</dbReference>
<reference evidence="1 2" key="1">
    <citation type="submission" date="2024-09" db="EMBL/GenBank/DDBJ databases">
        <authorList>
            <person name="Sun Q."/>
            <person name="Mori K."/>
        </authorList>
    </citation>
    <scope>NUCLEOTIDE SEQUENCE [LARGE SCALE GENOMIC DNA]</scope>
    <source>
        <strain evidence="1 2">JCM 15389</strain>
    </source>
</reference>
<accession>A0ABV6BYQ1</accession>
<dbReference type="Pfam" id="PF12686">
    <property type="entry name" value="DUF3800"/>
    <property type="match status" value="1"/>
</dbReference>
<gene>
    <name evidence="1" type="ORF">ACFFRE_00220</name>
</gene>
<keyword evidence="2" id="KW-1185">Reference proteome</keyword>
<sequence>MLFTYVDESGDAGISGSRTYSLGAVMVEGPRWPETFDRLVDFRRYLRSSFGVPVRAELKANYLLRNGGPLRPLKLSESARRAIYRSHLRLQAKLGMKAFAVVIDKQRLNAQRPGVDPRDVAWEYLLQRLERYTTKNSTETVLVHDEGDERRVRGLARKARRAGTAGSAFGVGSLKVPATRILDDPVPRDSRQSYFLQMADLNAYAAFRFLYPPPSGRIQVVPQQTWDYLASAHLLEVSGFARGPRAIVWWPRP</sequence>
<name>A0ABV6BYQ1_9ACTN</name>
<dbReference type="RefSeq" id="WP_377786942.1">
    <property type="nucleotide sequence ID" value="NZ_JBHLYQ010000001.1"/>
</dbReference>
<dbReference type="InterPro" id="IPR024524">
    <property type="entry name" value="DUF3800"/>
</dbReference>
<proteinExistence type="predicted"/>
<evidence type="ECO:0000313" key="2">
    <source>
        <dbReference type="Proteomes" id="UP001589788"/>
    </source>
</evidence>
<dbReference type="Proteomes" id="UP001589788">
    <property type="component" value="Unassembled WGS sequence"/>
</dbReference>
<comment type="caution">
    <text evidence="1">The sequence shown here is derived from an EMBL/GenBank/DDBJ whole genome shotgun (WGS) entry which is preliminary data.</text>
</comment>
<organism evidence="1 2">
    <name type="scientific">Aciditerrimonas ferrireducens</name>
    <dbReference type="NCBI Taxonomy" id="667306"/>
    <lineage>
        <taxon>Bacteria</taxon>
        <taxon>Bacillati</taxon>
        <taxon>Actinomycetota</taxon>
        <taxon>Acidimicrobiia</taxon>
        <taxon>Acidimicrobiales</taxon>
        <taxon>Acidimicrobiaceae</taxon>
        <taxon>Aciditerrimonas</taxon>
    </lineage>
</organism>